<protein>
    <submittedName>
        <fullName evidence="1">Uncharacterized protein</fullName>
    </submittedName>
</protein>
<name>A0ABT0BSC4_9SPHN</name>
<keyword evidence="2" id="KW-1185">Reference proteome</keyword>
<organism evidence="1 2">
    <name type="scientific">Novosphingobium beihaiensis</name>
    <dbReference type="NCBI Taxonomy" id="2930389"/>
    <lineage>
        <taxon>Bacteria</taxon>
        <taxon>Pseudomonadati</taxon>
        <taxon>Pseudomonadota</taxon>
        <taxon>Alphaproteobacteria</taxon>
        <taxon>Sphingomonadales</taxon>
        <taxon>Sphingomonadaceae</taxon>
        <taxon>Novosphingobium</taxon>
    </lineage>
</organism>
<dbReference type="Proteomes" id="UP001202281">
    <property type="component" value="Unassembled WGS sequence"/>
</dbReference>
<evidence type="ECO:0000313" key="2">
    <source>
        <dbReference type="Proteomes" id="UP001202281"/>
    </source>
</evidence>
<reference evidence="1 2" key="1">
    <citation type="submission" date="2022-04" db="EMBL/GenBank/DDBJ databases">
        <title>Identification of a novel bacterium isolated from mangrove sediments.</title>
        <authorList>
            <person name="Pan X."/>
        </authorList>
    </citation>
    <scope>NUCLEOTIDE SEQUENCE [LARGE SCALE GENOMIC DNA]</scope>
    <source>
        <strain evidence="1 2">B2638</strain>
    </source>
</reference>
<dbReference type="RefSeq" id="WP_243922141.1">
    <property type="nucleotide sequence ID" value="NZ_JALHLG010000022.1"/>
</dbReference>
<accession>A0ABT0BSC4</accession>
<gene>
    <name evidence="1" type="ORF">MTR66_14145</name>
</gene>
<proteinExistence type="predicted"/>
<dbReference type="EMBL" id="JALHLG010000022">
    <property type="protein sequence ID" value="MCJ2187952.1"/>
    <property type="molecule type" value="Genomic_DNA"/>
</dbReference>
<evidence type="ECO:0000313" key="1">
    <source>
        <dbReference type="EMBL" id="MCJ2187952.1"/>
    </source>
</evidence>
<sequence length="137" mass="15383">MPPSLIAFVGQIEVNAIALAFLPGVFACPECKDRTTVDLPENCDIRAGECRKSDSGRGEFGQKLRRAGWHRFCVLPREGGNRRTGYMQSKPGEDDYLALFGQYRQDFGDVYMEPEDERFRLLFDQICLSGVSAHGTD</sequence>
<comment type="caution">
    <text evidence="1">The sequence shown here is derived from an EMBL/GenBank/DDBJ whole genome shotgun (WGS) entry which is preliminary data.</text>
</comment>